<dbReference type="Pfam" id="PF25116">
    <property type="entry name" value="CBM87_Agd3"/>
    <property type="match status" value="1"/>
</dbReference>
<dbReference type="PANTHER" id="PTHR31002:SF34">
    <property type="entry name" value="CELL WALL PROTEIN CWP1-RELATED"/>
    <property type="match status" value="1"/>
</dbReference>
<feature type="domain" description="Agd3 C-terminal" evidence="4">
    <location>
        <begin position="630"/>
        <end position="697"/>
    </location>
</feature>
<dbReference type="InterPro" id="IPR050788">
    <property type="entry name" value="Yeast_SRP1/TIP1_CWP"/>
</dbReference>
<evidence type="ECO:0000313" key="6">
    <source>
        <dbReference type="Proteomes" id="UP000799640"/>
    </source>
</evidence>
<feature type="domain" description="Agd3 CBM87" evidence="3">
    <location>
        <begin position="31"/>
        <end position="248"/>
    </location>
</feature>
<feature type="signal peptide" evidence="1">
    <location>
        <begin position="1"/>
        <end position="26"/>
    </location>
</feature>
<reference evidence="5" key="1">
    <citation type="journal article" date="2020" name="Stud. Mycol.">
        <title>101 Dothideomycetes genomes: a test case for predicting lifestyles and emergence of pathogens.</title>
        <authorList>
            <person name="Haridas S."/>
            <person name="Albert R."/>
            <person name="Binder M."/>
            <person name="Bloem J."/>
            <person name="Labutti K."/>
            <person name="Salamov A."/>
            <person name="Andreopoulos B."/>
            <person name="Baker S."/>
            <person name="Barry K."/>
            <person name="Bills G."/>
            <person name="Bluhm B."/>
            <person name="Cannon C."/>
            <person name="Castanera R."/>
            <person name="Culley D."/>
            <person name="Daum C."/>
            <person name="Ezra D."/>
            <person name="Gonzalez J."/>
            <person name="Henrissat B."/>
            <person name="Kuo A."/>
            <person name="Liang C."/>
            <person name="Lipzen A."/>
            <person name="Lutzoni F."/>
            <person name="Magnuson J."/>
            <person name="Mondo S."/>
            <person name="Nolan M."/>
            <person name="Ohm R."/>
            <person name="Pangilinan J."/>
            <person name="Park H.-J."/>
            <person name="Ramirez L."/>
            <person name="Alfaro M."/>
            <person name="Sun H."/>
            <person name="Tritt A."/>
            <person name="Yoshinaga Y."/>
            <person name="Zwiers L.-H."/>
            <person name="Turgeon B."/>
            <person name="Goodwin S."/>
            <person name="Spatafora J."/>
            <person name="Crous P."/>
            <person name="Grigoriev I."/>
        </authorList>
    </citation>
    <scope>NUCLEOTIDE SEQUENCE</scope>
    <source>
        <strain evidence="5">CBS 262.69</strain>
    </source>
</reference>
<name>A0A6G1I0I8_9PEZI</name>
<evidence type="ECO:0000259" key="4">
    <source>
        <dbReference type="Pfam" id="PF25117"/>
    </source>
</evidence>
<accession>A0A6G1I0I8</accession>
<keyword evidence="1" id="KW-0732">Signal</keyword>
<organism evidence="5 6">
    <name type="scientific">Trichodelitschia bisporula</name>
    <dbReference type="NCBI Taxonomy" id="703511"/>
    <lineage>
        <taxon>Eukaryota</taxon>
        <taxon>Fungi</taxon>
        <taxon>Dikarya</taxon>
        <taxon>Ascomycota</taxon>
        <taxon>Pezizomycotina</taxon>
        <taxon>Dothideomycetes</taxon>
        <taxon>Dothideomycetes incertae sedis</taxon>
        <taxon>Phaeotrichales</taxon>
        <taxon>Phaeotrichaceae</taxon>
        <taxon>Trichodelitschia</taxon>
    </lineage>
</organism>
<evidence type="ECO:0000259" key="3">
    <source>
        <dbReference type="Pfam" id="PF25116"/>
    </source>
</evidence>
<keyword evidence="6" id="KW-1185">Reference proteome</keyword>
<evidence type="ECO:0000256" key="1">
    <source>
        <dbReference type="SAM" id="SignalP"/>
    </source>
</evidence>
<dbReference type="Gene3D" id="3.20.20.370">
    <property type="entry name" value="Glycoside hydrolase/deacetylase"/>
    <property type="match status" value="1"/>
</dbReference>
<evidence type="ECO:0000259" key="2">
    <source>
        <dbReference type="Pfam" id="PF25115"/>
    </source>
</evidence>
<dbReference type="InterPro" id="IPR056827">
    <property type="entry name" value="CBM87_Agd3"/>
</dbReference>
<evidence type="ECO:0000313" key="5">
    <source>
        <dbReference type="EMBL" id="KAF2401636.1"/>
    </source>
</evidence>
<sequence>MARTLLSLLRLRFFIFAAILLPLVSAALTTKSTVLIIARDDASARSAHSGLQGYGIPYRVLLVPQTGAPLPPLSSGPTSGNFGGIVVLSDVSYNYGTPPNPYRSALTDAQWTQLYEYQKTFKVRMTRIDVYPEVQFGTLPVLNGTGCCNPGQEQLVSISNSSAFRTANIKTGAGVSTQGLWHVPGKVVDPATTWEIATFEPAEQFTERTTAGVINIQPDGREQMVFFLGWASDWSSASSYLQHAWIHWMTRGLYVGFRRIYFNTQVDDMFLVTDLYQPQGSTFRIRPADMEHHITWQKSINARLPKGSQYVMEIGHNGNGDIEAAVSLATNGQCNPVEAIEYPEQIDTALEFTKTPGSGADVWPGAPVVYQWNYACENLDPLFRWFRNPAKRDAFMHLSHTFTHEALNNATYNDCSKEISFNKVWLQHSSISAAKWFSPNGLIPPAITGMHNADAIKAWLDNGIKYVVGDNTRKVLMNPHNPYWPLISSVASNGYAGVVIVPRWATTIYYNCDLPDCTLQEWINTSGGSGDFQHLLDDARNTNSRHLLTLHWDPFMFHQANLRQADVPAVPINGVMQKLSLIQIWTEVVLQEMVRLTDWPIITKKHDDTAKAFLDRMARDQCSPTLNWNYANDGKSIVSVTVNTVTSNKCSVPIPITFPTNIRSIPSGATREQVGSDPLTLWVKLNGQPITVQLSQPLKL</sequence>
<gene>
    <name evidence="5" type="ORF">EJ06DRAFT_474845</name>
</gene>
<evidence type="ECO:0008006" key="7">
    <source>
        <dbReference type="Google" id="ProtNLM"/>
    </source>
</evidence>
<dbReference type="OrthoDB" id="2113314at2759"/>
<dbReference type="EMBL" id="ML996692">
    <property type="protein sequence ID" value="KAF2401636.1"/>
    <property type="molecule type" value="Genomic_DNA"/>
</dbReference>
<dbReference type="InterPro" id="IPR056826">
    <property type="entry name" value="Agd3_CE"/>
</dbReference>
<dbReference type="AlphaFoldDB" id="A0A6G1I0I8"/>
<dbReference type="Pfam" id="PF25115">
    <property type="entry name" value="Agd3_CE"/>
    <property type="match status" value="1"/>
</dbReference>
<dbReference type="Pfam" id="PF25117">
    <property type="entry name" value="Agd3_C"/>
    <property type="match status" value="1"/>
</dbReference>
<proteinExistence type="predicted"/>
<dbReference type="Proteomes" id="UP000799640">
    <property type="component" value="Unassembled WGS sequence"/>
</dbReference>
<feature type="domain" description="Agd3 deacetylase" evidence="2">
    <location>
        <begin position="262"/>
        <end position="626"/>
    </location>
</feature>
<feature type="chain" id="PRO_5026113605" description="Extracellular serine-rich protein" evidence="1">
    <location>
        <begin position="27"/>
        <end position="700"/>
    </location>
</feature>
<protein>
    <recommendedName>
        <fullName evidence="7">Extracellular serine-rich protein</fullName>
    </recommendedName>
</protein>
<dbReference type="PANTHER" id="PTHR31002">
    <property type="entry name" value="SERIPAUPERIN"/>
    <property type="match status" value="1"/>
</dbReference>
<dbReference type="InterPro" id="IPR056825">
    <property type="entry name" value="Agd3_C"/>
</dbReference>